<dbReference type="PRINTS" id="PR00160">
    <property type="entry name" value="GLUTAREDOXIN"/>
</dbReference>
<dbReference type="PROSITE" id="PS00195">
    <property type="entry name" value="GLUTAREDOXIN_1"/>
    <property type="match status" value="1"/>
</dbReference>
<dbReference type="GO" id="GO:0015035">
    <property type="term" value="F:protein-disulfide reductase activity"/>
    <property type="evidence" value="ECO:0007669"/>
    <property type="project" value="TreeGrafter"/>
</dbReference>
<dbReference type="AlphaFoldDB" id="A0A235HKW0"/>
<name>A0A235HKW0_AZOBR</name>
<dbReference type="CDD" id="cd03418">
    <property type="entry name" value="GRX_GRXb_1_3_like"/>
    <property type="match status" value="1"/>
</dbReference>
<evidence type="ECO:0000256" key="7">
    <source>
        <dbReference type="RuleBase" id="RU364065"/>
    </source>
</evidence>
<dbReference type="InterPro" id="IPR014025">
    <property type="entry name" value="Glutaredoxin_subgr"/>
</dbReference>
<protein>
    <recommendedName>
        <fullName evidence="7">Glutaredoxin</fullName>
    </recommendedName>
</protein>
<dbReference type="InterPro" id="IPR011767">
    <property type="entry name" value="GLR_AS"/>
</dbReference>
<gene>
    <name evidence="9" type="primary">grxC</name>
    <name evidence="9" type="ORF">CHT98_02140</name>
</gene>
<feature type="domain" description="Glutaredoxin" evidence="8">
    <location>
        <begin position="4"/>
        <end position="62"/>
    </location>
</feature>
<dbReference type="NCBIfam" id="TIGR02181">
    <property type="entry name" value="GRX_bact"/>
    <property type="match status" value="1"/>
</dbReference>
<dbReference type="InterPro" id="IPR011900">
    <property type="entry name" value="GRX_bact"/>
</dbReference>
<dbReference type="RefSeq" id="WP_094301630.1">
    <property type="nucleotide sequence ID" value="NZ_NOWT01000001.1"/>
</dbReference>
<dbReference type="GO" id="GO:0045454">
    <property type="term" value="P:cell redox homeostasis"/>
    <property type="evidence" value="ECO:0007669"/>
    <property type="project" value="InterPro"/>
</dbReference>
<dbReference type="Pfam" id="PF00462">
    <property type="entry name" value="Glutaredoxin"/>
    <property type="match status" value="1"/>
</dbReference>
<dbReference type="InterPro" id="IPR002109">
    <property type="entry name" value="Glutaredoxin"/>
</dbReference>
<dbReference type="EMBL" id="NOWT01000001">
    <property type="protein sequence ID" value="OYD86382.1"/>
    <property type="molecule type" value="Genomic_DNA"/>
</dbReference>
<keyword evidence="4 7" id="KW-0249">Electron transport</keyword>
<evidence type="ECO:0000256" key="1">
    <source>
        <dbReference type="ARBA" id="ARBA00002549"/>
    </source>
</evidence>
<accession>A0A235HKW0</accession>
<evidence type="ECO:0000313" key="9">
    <source>
        <dbReference type="EMBL" id="OYD86382.1"/>
    </source>
</evidence>
<evidence type="ECO:0000313" key="10">
    <source>
        <dbReference type="Proteomes" id="UP000215367"/>
    </source>
</evidence>
<sequence>MADVVIYTTPFCPYCSRAKRLLDSKGVAYEEIDLYMHPGRRDEMVQRAEGRMTVPQIFIDGKPYGGSDDIHALDRAGKLDPILGIGG</sequence>
<keyword evidence="3 7" id="KW-0813">Transport</keyword>
<dbReference type="PANTHER" id="PTHR46679">
    <property type="match status" value="1"/>
</dbReference>
<dbReference type="GO" id="GO:0015038">
    <property type="term" value="F:glutathione disulfide oxidoreductase activity"/>
    <property type="evidence" value="ECO:0007669"/>
    <property type="project" value="UniProtKB-UniRule"/>
</dbReference>
<comment type="function">
    <text evidence="1 7">Has a glutathione-disulfide oxidoreductase activity in the presence of NADPH and glutathione reductase. Reduces low molecular weight disulfides and proteins.</text>
</comment>
<evidence type="ECO:0000256" key="4">
    <source>
        <dbReference type="ARBA" id="ARBA00022982"/>
    </source>
</evidence>
<comment type="caution">
    <text evidence="9">The sequence shown here is derived from an EMBL/GenBank/DDBJ whole genome shotgun (WGS) entry which is preliminary data.</text>
</comment>
<dbReference type="InterPro" id="IPR036249">
    <property type="entry name" value="Thioredoxin-like_sf"/>
</dbReference>
<evidence type="ECO:0000256" key="2">
    <source>
        <dbReference type="ARBA" id="ARBA00007787"/>
    </source>
</evidence>
<keyword evidence="6 7" id="KW-0676">Redox-active center</keyword>
<dbReference type="Gene3D" id="3.40.30.10">
    <property type="entry name" value="Glutaredoxin"/>
    <property type="match status" value="1"/>
</dbReference>
<reference evidence="9 10" key="1">
    <citation type="submission" date="2017-07" db="EMBL/GenBank/DDBJ databases">
        <title>Whole genome sequence of Azospirillum brasilense 2A1, a potential biofertilizer strain.</title>
        <authorList>
            <person name="Fontana C.A."/>
            <person name="Toffoli L.M."/>
            <person name="Salazar S.M."/>
            <person name="Puglisi E."/>
            <person name="Pedraza R."/>
            <person name="Bassi D."/>
            <person name="Cocconcelli P.S."/>
        </authorList>
    </citation>
    <scope>NUCLEOTIDE SEQUENCE [LARGE SCALE GENOMIC DNA]</scope>
    <source>
        <strain evidence="9 10">2A1</strain>
    </source>
</reference>
<evidence type="ECO:0000259" key="8">
    <source>
        <dbReference type="Pfam" id="PF00462"/>
    </source>
</evidence>
<evidence type="ECO:0000256" key="3">
    <source>
        <dbReference type="ARBA" id="ARBA00022448"/>
    </source>
</evidence>
<dbReference type="Proteomes" id="UP000215367">
    <property type="component" value="Unassembled WGS sequence"/>
</dbReference>
<evidence type="ECO:0000256" key="5">
    <source>
        <dbReference type="ARBA" id="ARBA00023157"/>
    </source>
</evidence>
<evidence type="ECO:0000256" key="6">
    <source>
        <dbReference type="ARBA" id="ARBA00023284"/>
    </source>
</evidence>
<keyword evidence="7" id="KW-0963">Cytoplasm</keyword>
<dbReference type="PANTHER" id="PTHR46679:SF1">
    <property type="entry name" value="GLUTAREDOXIN-2, MITOCHONDRIAL"/>
    <property type="match status" value="1"/>
</dbReference>
<dbReference type="PROSITE" id="PS51354">
    <property type="entry name" value="GLUTAREDOXIN_2"/>
    <property type="match status" value="1"/>
</dbReference>
<comment type="similarity">
    <text evidence="2 7">Belongs to the glutaredoxin family.</text>
</comment>
<keyword evidence="5" id="KW-1015">Disulfide bond</keyword>
<organism evidence="9 10">
    <name type="scientific">Azospirillum brasilense</name>
    <dbReference type="NCBI Taxonomy" id="192"/>
    <lineage>
        <taxon>Bacteria</taxon>
        <taxon>Pseudomonadati</taxon>
        <taxon>Pseudomonadota</taxon>
        <taxon>Alphaproteobacteria</taxon>
        <taxon>Rhodospirillales</taxon>
        <taxon>Azospirillaceae</taxon>
        <taxon>Azospirillum</taxon>
    </lineage>
</organism>
<dbReference type="SUPFAM" id="SSF52833">
    <property type="entry name" value="Thioredoxin-like"/>
    <property type="match status" value="1"/>
</dbReference>
<proteinExistence type="inferred from homology"/>